<organism evidence="1 2">
    <name type="scientific">Perkinsus olseni</name>
    <name type="common">Perkinsus atlanticus</name>
    <dbReference type="NCBI Taxonomy" id="32597"/>
    <lineage>
        <taxon>Eukaryota</taxon>
        <taxon>Sar</taxon>
        <taxon>Alveolata</taxon>
        <taxon>Perkinsozoa</taxon>
        <taxon>Perkinsea</taxon>
        <taxon>Perkinsida</taxon>
        <taxon>Perkinsidae</taxon>
        <taxon>Perkinsus</taxon>
    </lineage>
</organism>
<name>A0A7J6N1P2_PEROL</name>
<evidence type="ECO:0000313" key="2">
    <source>
        <dbReference type="Proteomes" id="UP000541610"/>
    </source>
</evidence>
<comment type="caution">
    <text evidence="1">The sequence shown here is derived from an EMBL/GenBank/DDBJ whole genome shotgun (WGS) entry which is preliminary data.</text>
</comment>
<proteinExistence type="predicted"/>
<protein>
    <submittedName>
        <fullName evidence="1">Uncharacterized protein</fullName>
    </submittedName>
</protein>
<reference evidence="1 2" key="1">
    <citation type="submission" date="2020-04" db="EMBL/GenBank/DDBJ databases">
        <title>Perkinsus olseni comparative genomics.</title>
        <authorList>
            <person name="Bogema D.R."/>
        </authorList>
    </citation>
    <scope>NUCLEOTIDE SEQUENCE [LARGE SCALE GENOMIC DNA]</scope>
    <source>
        <strain evidence="1">00978-12</strain>
    </source>
</reference>
<feature type="non-terminal residue" evidence="1">
    <location>
        <position position="151"/>
    </location>
</feature>
<dbReference type="Proteomes" id="UP000541610">
    <property type="component" value="Unassembled WGS sequence"/>
</dbReference>
<accession>A0A7J6N1P2</accession>
<gene>
    <name evidence="1" type="ORF">FOZ60_017301</name>
</gene>
<dbReference type="AlphaFoldDB" id="A0A7J6N1P2"/>
<dbReference type="EMBL" id="JABANP010000975">
    <property type="protein sequence ID" value="KAF4677517.1"/>
    <property type="molecule type" value="Genomic_DNA"/>
</dbReference>
<sequence length="151" mass="17121">MLYLYDRAELRRVTSGILHYLDSKMRGMPGDCLLEVWAMAHPQIEGLERASRISLFADDGSAFSALQGSDDAYLKLLFSDNIDYCVHTPPAYIYIIDDAEYKWTRGRGGPGSKDSYIPFVQHYGVWLTSFTVGNDVGWLKTAWTPEATVWQ</sequence>
<evidence type="ECO:0000313" key="1">
    <source>
        <dbReference type="EMBL" id="KAF4677517.1"/>
    </source>
</evidence>